<dbReference type="PROSITE" id="PS50188">
    <property type="entry name" value="B302_SPRY"/>
    <property type="match status" value="1"/>
</dbReference>
<reference evidence="3 4" key="1">
    <citation type="submission" date="2020-07" db="EMBL/GenBank/DDBJ databases">
        <title>Halosimplex litoreum sp. nov. and Halosimplex rubrum sp. nov., isolated from different salt environments.</title>
        <authorList>
            <person name="Cui H."/>
        </authorList>
    </citation>
    <scope>NUCLEOTIDE SEQUENCE [LARGE SCALE GENOMIC DNA]</scope>
    <source>
        <strain evidence="3 4">R2</strain>
    </source>
</reference>
<feature type="domain" description="B30.2/SPRY" evidence="2">
    <location>
        <begin position="1"/>
        <end position="138"/>
    </location>
</feature>
<keyword evidence="4" id="KW-1185">Reference proteome</keyword>
<proteinExistence type="predicted"/>
<gene>
    <name evidence="3" type="ORF">HZS54_02465</name>
</gene>
<dbReference type="OrthoDB" id="241907at2157"/>
<keyword evidence="1" id="KW-0472">Membrane</keyword>
<dbReference type="EMBL" id="CP058909">
    <property type="protein sequence ID" value="QLH80564.1"/>
    <property type="molecule type" value="Genomic_DNA"/>
</dbReference>
<evidence type="ECO:0000256" key="1">
    <source>
        <dbReference type="SAM" id="Phobius"/>
    </source>
</evidence>
<name>A0A7D5P7M3_9EURY</name>
<dbReference type="KEGG" id="hpel:HZS54_02465"/>
<sequence>MARTALHRFLALALGIATGGWLWWVDTHPGIAAAASGSVLVLGLVASGLIRRHPEYTSASGDWRDNRWGAAGQLFLTLVAFQAVFAAPVELPDEVGLLVVIMAAYLMGYFLGGLDALEHSDRDAAREGSAGAVDPADD</sequence>
<organism evidence="3 4">
    <name type="scientific">Halosimplex pelagicum</name>
    <dbReference type="NCBI Taxonomy" id="869886"/>
    <lineage>
        <taxon>Archaea</taxon>
        <taxon>Methanobacteriati</taxon>
        <taxon>Methanobacteriota</taxon>
        <taxon>Stenosarchaea group</taxon>
        <taxon>Halobacteria</taxon>
        <taxon>Halobacteriales</taxon>
        <taxon>Haloarculaceae</taxon>
        <taxon>Halosimplex</taxon>
    </lineage>
</organism>
<feature type="transmembrane region" description="Helical" evidence="1">
    <location>
        <begin position="30"/>
        <end position="50"/>
    </location>
</feature>
<feature type="transmembrane region" description="Helical" evidence="1">
    <location>
        <begin position="70"/>
        <end position="89"/>
    </location>
</feature>
<feature type="transmembrane region" description="Helical" evidence="1">
    <location>
        <begin position="5"/>
        <end position="24"/>
    </location>
</feature>
<evidence type="ECO:0000313" key="3">
    <source>
        <dbReference type="EMBL" id="QLH80564.1"/>
    </source>
</evidence>
<feature type="transmembrane region" description="Helical" evidence="1">
    <location>
        <begin position="95"/>
        <end position="117"/>
    </location>
</feature>
<dbReference type="GeneID" id="56081416"/>
<accession>A0A7D5P7M3</accession>
<dbReference type="RefSeq" id="WP_179920390.1">
    <property type="nucleotide sequence ID" value="NZ_CP058909.1"/>
</dbReference>
<keyword evidence="1" id="KW-1133">Transmembrane helix</keyword>
<dbReference type="InterPro" id="IPR001870">
    <property type="entry name" value="B30.2/SPRY"/>
</dbReference>
<keyword evidence="1" id="KW-0812">Transmembrane</keyword>
<evidence type="ECO:0000259" key="2">
    <source>
        <dbReference type="PROSITE" id="PS50188"/>
    </source>
</evidence>
<dbReference type="Proteomes" id="UP000509346">
    <property type="component" value="Chromosome"/>
</dbReference>
<evidence type="ECO:0000313" key="4">
    <source>
        <dbReference type="Proteomes" id="UP000509346"/>
    </source>
</evidence>
<dbReference type="AlphaFoldDB" id="A0A7D5P7M3"/>
<protein>
    <recommendedName>
        <fullName evidence="2">B30.2/SPRY domain-containing protein</fullName>
    </recommendedName>
</protein>